<feature type="transmembrane region" description="Helical" evidence="19">
    <location>
        <begin position="159"/>
        <end position="183"/>
    </location>
</feature>
<dbReference type="Proteomes" id="UP000002280">
    <property type="component" value="Chromosome 1"/>
</dbReference>
<keyword evidence="14 19" id="KW-0472">Membrane</keyword>
<evidence type="ECO:0000256" key="15">
    <source>
        <dbReference type="ARBA" id="ARBA00034036"/>
    </source>
</evidence>
<dbReference type="SUPFAM" id="SSF81660">
    <property type="entry name" value="Metal cation-transporting ATPase, ATP-binding domain N"/>
    <property type="match status" value="1"/>
</dbReference>
<name>A0A5F8GMD2_MONDO</name>
<dbReference type="InterPro" id="IPR023299">
    <property type="entry name" value="ATPase_P-typ_cyto_dom_N"/>
</dbReference>
<dbReference type="Bgee" id="ENSMODG00000016381">
    <property type="expression patterns" value="Expressed in spermatocyte and 16 other cell types or tissues"/>
</dbReference>
<dbReference type="EC" id="7.6.2.1" evidence="19"/>
<feature type="transmembrane region" description="Helical" evidence="19">
    <location>
        <begin position="811"/>
        <end position="832"/>
    </location>
</feature>
<keyword evidence="7 17" id="KW-0547">Nucleotide-binding</keyword>
<keyword evidence="8 17" id="KW-0067">ATP-binding</keyword>
<feature type="transmembrane region" description="Helical" evidence="19">
    <location>
        <begin position="839"/>
        <end position="859"/>
    </location>
</feature>
<dbReference type="Gene3D" id="3.40.50.1000">
    <property type="entry name" value="HAD superfamily/HAD-like"/>
    <property type="match status" value="1"/>
</dbReference>
<evidence type="ECO:0000256" key="13">
    <source>
        <dbReference type="ARBA" id="ARBA00023055"/>
    </source>
</evidence>
<dbReference type="InterPro" id="IPR032631">
    <property type="entry name" value="P-type_ATPase_N"/>
</dbReference>
<keyword evidence="11 19" id="KW-1133">Transmembrane helix</keyword>
<reference evidence="22" key="2">
    <citation type="submission" date="2025-08" db="UniProtKB">
        <authorList>
            <consortium name="Ensembl"/>
        </authorList>
    </citation>
    <scope>IDENTIFICATION</scope>
</reference>
<evidence type="ECO:0000256" key="17">
    <source>
        <dbReference type="PIRSR" id="PIRSR606539-2"/>
    </source>
</evidence>
<dbReference type="GO" id="GO:0016020">
    <property type="term" value="C:membrane"/>
    <property type="evidence" value="ECO:0007669"/>
    <property type="project" value="UniProtKB-SubCell"/>
</dbReference>
<dbReference type="PANTHER" id="PTHR24092">
    <property type="entry name" value="PROBABLE PHOSPHOLIPID-TRANSPORTING ATPASE"/>
    <property type="match status" value="1"/>
</dbReference>
<feature type="transmembrane region" description="Helical" evidence="19">
    <location>
        <begin position="81"/>
        <end position="100"/>
    </location>
</feature>
<keyword evidence="23" id="KW-1185">Reference proteome</keyword>
<proteinExistence type="inferred from homology"/>
<dbReference type="SFLD" id="SFLDS00003">
    <property type="entry name" value="Haloacid_Dehalogenase"/>
    <property type="match status" value="1"/>
</dbReference>
<dbReference type="PANTHER" id="PTHR24092:SF49">
    <property type="entry name" value="PHOSPHOLIPID-TRANSPORTING ATPASE IIA-RELATED"/>
    <property type="match status" value="1"/>
</dbReference>
<dbReference type="NCBIfam" id="TIGR01652">
    <property type="entry name" value="ATPase-Plipid"/>
    <property type="match status" value="1"/>
</dbReference>
<feature type="domain" description="P-type ATPase N-terminal" evidence="20">
    <location>
        <begin position="28"/>
        <end position="87"/>
    </location>
</feature>
<evidence type="ECO:0000313" key="22">
    <source>
        <dbReference type="Ensembl" id="ENSMODP00000048589.1"/>
    </source>
</evidence>
<dbReference type="InterPro" id="IPR018303">
    <property type="entry name" value="ATPase_P-typ_P_site"/>
</dbReference>
<evidence type="ECO:0000256" key="8">
    <source>
        <dbReference type="ARBA" id="ARBA00022840"/>
    </source>
</evidence>
<evidence type="ECO:0000256" key="6">
    <source>
        <dbReference type="ARBA" id="ARBA00022723"/>
    </source>
</evidence>
<dbReference type="SUPFAM" id="SSF81665">
    <property type="entry name" value="Calcium ATPase, transmembrane domain M"/>
    <property type="match status" value="1"/>
</dbReference>
<evidence type="ECO:0000256" key="7">
    <source>
        <dbReference type="ARBA" id="ARBA00022741"/>
    </source>
</evidence>
<evidence type="ECO:0000256" key="4">
    <source>
        <dbReference type="ARBA" id="ARBA00022448"/>
    </source>
</evidence>
<evidence type="ECO:0000256" key="5">
    <source>
        <dbReference type="ARBA" id="ARBA00022692"/>
    </source>
</evidence>
<dbReference type="InterPro" id="IPR044492">
    <property type="entry name" value="P_typ_ATPase_HD_dom"/>
</dbReference>
<evidence type="ECO:0000256" key="14">
    <source>
        <dbReference type="ARBA" id="ARBA00023136"/>
    </source>
</evidence>
<evidence type="ECO:0000256" key="11">
    <source>
        <dbReference type="ARBA" id="ARBA00022989"/>
    </source>
</evidence>
<dbReference type="SUPFAM" id="SSF56784">
    <property type="entry name" value="HAD-like"/>
    <property type="match status" value="1"/>
</dbReference>
<dbReference type="InterPro" id="IPR001757">
    <property type="entry name" value="P_typ_ATPase"/>
</dbReference>
<sequence length="908" mass="103130">MQNPRCCDCLRCCGRGDPRPRTVWLGHPEKRDQRYPRNVINNQKYSLFTFLPGVLFNQFKYFFNLYFLLLACSQFVSEMRLGALYTYWVPLGFVLAVTIIREAVEEIRCYMRDKEVNSQIYSKLTARGTVVGVVLYTGRELRSVMNTSNPRSKIGLFDLEVNCLTKILFGALVVVSLVMVALQHFAGRWYLQIIRFLLLFSNIIPISLRVNLDMGKIVYSWVIRRDSKIPGTVVRSSTIPEQLGRISYLLTDKTGTLTQNEMVFKRLHLGTVAYGLDSMDEVQSHIFSIYTQQSQDPPTLKGPTLTTKVRKTMSSRVHEAVKAIALCHNVTPVYESNGVTDQAEAEKHYEDSCRVYQASSPDEVALVQWTESVCLTLVGRDQSSMQLRTPGGQILNFTILQIFPFTYESKRMGIIVRDESTGEITFYMKGADVVMSGIVQYNDWLEEECGNMAREGLRVLVVAKKSLTEEQYQDFEARYVQAKLSVHDRSLKVATVIESLEMEMELLCLTGVEDQLQTDVRPTLETLRNAGIKVWMLTGDKLETATCTAKNAHLVTRNQDIHIFRLVTNRGEAHLELNAFRRKHDCALVISGDSLEVCLKYYEYEFMELACQCPAVVCCRCAPTQKAQIVRLLQERTGKLTCAVGDGGNDVSMIQESDCGVGVEGKEGKQASLAADFSVTQFKHLGRLLMVHGRNSYKRSAALSQFVIHRSLCISTMQAVFSSVFYFASVPLYQGFLIIGYSTIYTMFPVFSLVLDKDVKSEVAMLYPELYKDLLKGRPLSYKTFLIWVLISVYQGSIIMYGALLLFESEFVHIVAISFTSLILTELLMVALTIQTWHWLMIVAELLSLSCYIASLVFLHEFIDVYFIATVSFLWKVTVITLVSCLPLYVLKYLRRRFSPPSYSKLTS</sequence>
<feature type="binding site" evidence="17">
    <location>
        <position position="253"/>
    </location>
    <ligand>
        <name>ATP</name>
        <dbReference type="ChEBI" id="CHEBI:30616"/>
    </ligand>
</feature>
<dbReference type="GO" id="GO:0015914">
    <property type="term" value="P:phospholipid transport"/>
    <property type="evidence" value="ECO:0007669"/>
    <property type="project" value="InterPro"/>
</dbReference>
<evidence type="ECO:0000256" key="3">
    <source>
        <dbReference type="ARBA" id="ARBA00008109"/>
    </source>
</evidence>
<feature type="binding site" evidence="17">
    <location>
        <position position="405"/>
    </location>
    <ligand>
        <name>ATP</name>
        <dbReference type="ChEBI" id="CHEBI:30616"/>
    </ligand>
</feature>
<dbReference type="PRINTS" id="PR00119">
    <property type="entry name" value="CATATPASE"/>
</dbReference>
<evidence type="ECO:0000256" key="12">
    <source>
        <dbReference type="ARBA" id="ARBA00023034"/>
    </source>
</evidence>
<evidence type="ECO:0000313" key="23">
    <source>
        <dbReference type="Proteomes" id="UP000002280"/>
    </source>
</evidence>
<keyword evidence="10 19" id="KW-1278">Translocase</keyword>
<feature type="binding site" evidence="17">
    <location>
        <position position="649"/>
    </location>
    <ligand>
        <name>ATP</name>
        <dbReference type="ChEBI" id="CHEBI:30616"/>
    </ligand>
</feature>
<feature type="binding site" evidence="17">
    <location>
        <position position="363"/>
    </location>
    <ligand>
        <name>ATP</name>
        <dbReference type="ChEBI" id="CHEBI:30616"/>
    </ligand>
</feature>
<keyword evidence="13" id="KW-0445">Lipid transport</keyword>
<dbReference type="InterPro" id="IPR023298">
    <property type="entry name" value="ATPase_P-typ_TM_dom_sf"/>
</dbReference>
<dbReference type="InterPro" id="IPR006539">
    <property type="entry name" value="P-type_ATPase_IV"/>
</dbReference>
<dbReference type="GO" id="GO:0005794">
    <property type="term" value="C:Golgi apparatus"/>
    <property type="evidence" value="ECO:0007669"/>
    <property type="project" value="UniProtKB-SubCell"/>
</dbReference>
<feature type="transmembrane region" description="Helical" evidence="19">
    <location>
        <begin position="785"/>
        <end position="805"/>
    </location>
</feature>
<feature type="binding site" evidence="18">
    <location>
        <position position="252"/>
    </location>
    <ligand>
        <name>Mg(2+)</name>
        <dbReference type="ChEBI" id="CHEBI:18420"/>
    </ligand>
</feature>
<dbReference type="InterPro" id="IPR032630">
    <property type="entry name" value="P_typ_ATPase_c"/>
</dbReference>
<dbReference type="SFLD" id="SFLDF00027">
    <property type="entry name" value="p-type_atpase"/>
    <property type="match status" value="1"/>
</dbReference>
<evidence type="ECO:0000259" key="21">
    <source>
        <dbReference type="Pfam" id="PF16212"/>
    </source>
</evidence>
<feature type="binding site" evidence="17">
    <location>
        <position position="254"/>
    </location>
    <ligand>
        <name>ATP</name>
        <dbReference type="ChEBI" id="CHEBI:30616"/>
    </ligand>
</feature>
<dbReference type="Pfam" id="PF16212">
    <property type="entry name" value="PhoLip_ATPase_C"/>
    <property type="match status" value="1"/>
</dbReference>
<evidence type="ECO:0000259" key="20">
    <source>
        <dbReference type="Pfam" id="PF16209"/>
    </source>
</evidence>
<feature type="domain" description="P-type ATPase C-terminal" evidence="21">
    <location>
        <begin position="673"/>
        <end position="900"/>
    </location>
</feature>
<protein>
    <recommendedName>
        <fullName evidence="19">Phospholipid-transporting ATPase</fullName>
        <ecNumber evidence="19">7.6.2.1</ecNumber>
    </recommendedName>
</protein>
<dbReference type="Ensembl" id="ENSMODT00000073081.1">
    <property type="protein sequence ID" value="ENSMODP00000048589.1"/>
    <property type="gene ID" value="ENSMODG00000016381.4"/>
</dbReference>
<feature type="transmembrane region" description="Helical" evidence="19">
    <location>
        <begin position="865"/>
        <end position="891"/>
    </location>
</feature>
<feature type="binding site" evidence="18">
    <location>
        <position position="646"/>
    </location>
    <ligand>
        <name>Mg(2+)</name>
        <dbReference type="ChEBI" id="CHEBI:18420"/>
    </ligand>
</feature>
<feature type="binding site" evidence="17">
    <location>
        <position position="538"/>
    </location>
    <ligand>
        <name>ATP</name>
        <dbReference type="ChEBI" id="CHEBI:30616"/>
    </ligand>
</feature>
<evidence type="ECO:0000256" key="19">
    <source>
        <dbReference type="RuleBase" id="RU362033"/>
    </source>
</evidence>
<feature type="binding site" evidence="17">
    <location>
        <position position="539"/>
    </location>
    <ligand>
        <name>ATP</name>
        <dbReference type="ChEBI" id="CHEBI:30616"/>
    </ligand>
</feature>
<feature type="binding site" evidence="18">
    <location>
        <position position="254"/>
    </location>
    <ligand>
        <name>Mg(2+)</name>
        <dbReference type="ChEBI" id="CHEBI:18420"/>
    </ligand>
</feature>
<evidence type="ECO:0000256" key="9">
    <source>
        <dbReference type="ARBA" id="ARBA00022842"/>
    </source>
</evidence>
<feature type="transmembrane region" description="Helical" evidence="19">
    <location>
        <begin position="45"/>
        <end position="69"/>
    </location>
</feature>
<feature type="binding site" evidence="17">
    <location>
        <position position="429"/>
    </location>
    <ligand>
        <name>ATP</name>
        <dbReference type="ChEBI" id="CHEBI:30616"/>
    </ligand>
</feature>
<evidence type="ECO:0000256" key="10">
    <source>
        <dbReference type="ARBA" id="ARBA00022967"/>
    </source>
</evidence>
<dbReference type="Pfam" id="PF16209">
    <property type="entry name" value="PhoLip_ATPase_N"/>
    <property type="match status" value="1"/>
</dbReference>
<dbReference type="Pfam" id="PF00702">
    <property type="entry name" value="Hydrolase"/>
    <property type="match status" value="1"/>
</dbReference>
<dbReference type="Gene3D" id="3.40.1110.10">
    <property type="entry name" value="Calcium-transporting ATPase, cytoplasmic domain N"/>
    <property type="match status" value="1"/>
</dbReference>
<dbReference type="GO" id="GO:0005524">
    <property type="term" value="F:ATP binding"/>
    <property type="evidence" value="ECO:0007669"/>
    <property type="project" value="UniProtKB-UniRule"/>
</dbReference>
<feature type="binding site" evidence="17">
    <location>
        <position position="458"/>
    </location>
    <ligand>
        <name>ATP</name>
        <dbReference type="ChEBI" id="CHEBI:30616"/>
    </ligand>
</feature>
<evidence type="ECO:0000256" key="2">
    <source>
        <dbReference type="ARBA" id="ARBA00004166"/>
    </source>
</evidence>
<evidence type="ECO:0000256" key="16">
    <source>
        <dbReference type="PIRSR" id="PIRSR606539-1"/>
    </source>
</evidence>
<keyword evidence="9 18" id="KW-0460">Magnesium</keyword>
<dbReference type="PROSITE" id="PS00154">
    <property type="entry name" value="ATPASE_E1_E2"/>
    <property type="match status" value="1"/>
</dbReference>
<feature type="binding site" evidence="17">
    <location>
        <position position="626"/>
    </location>
    <ligand>
        <name>ATP</name>
        <dbReference type="ChEBI" id="CHEBI:30616"/>
    </ligand>
</feature>
<comment type="cofactor">
    <cofactor evidence="1 18">
        <name>Mg(2+)</name>
        <dbReference type="ChEBI" id="CHEBI:18420"/>
    </cofactor>
</comment>
<keyword evidence="4" id="KW-0813">Transport</keyword>
<dbReference type="GO" id="GO:0000287">
    <property type="term" value="F:magnesium ion binding"/>
    <property type="evidence" value="ECO:0007669"/>
    <property type="project" value="UniProtKB-UniRule"/>
</dbReference>
<keyword evidence="6 18" id="KW-0479">Metal-binding</keyword>
<organism evidence="22 23">
    <name type="scientific">Monodelphis domestica</name>
    <name type="common">Gray short-tailed opossum</name>
    <dbReference type="NCBI Taxonomy" id="13616"/>
    <lineage>
        <taxon>Eukaryota</taxon>
        <taxon>Metazoa</taxon>
        <taxon>Chordata</taxon>
        <taxon>Craniata</taxon>
        <taxon>Vertebrata</taxon>
        <taxon>Euteleostomi</taxon>
        <taxon>Mammalia</taxon>
        <taxon>Metatheria</taxon>
        <taxon>Didelphimorphia</taxon>
        <taxon>Didelphidae</taxon>
        <taxon>Monodelphis</taxon>
    </lineage>
</organism>
<dbReference type="AlphaFoldDB" id="A0A5F8GMD2"/>
<dbReference type="NCBIfam" id="TIGR01494">
    <property type="entry name" value="ATPase_P-type"/>
    <property type="match status" value="2"/>
</dbReference>
<feature type="binding site" evidence="17">
    <location>
        <position position="252"/>
    </location>
    <ligand>
        <name>ATP</name>
        <dbReference type="ChEBI" id="CHEBI:30616"/>
    </ligand>
</feature>
<dbReference type="GeneTree" id="ENSGT00940000159181"/>
<dbReference type="FunFam" id="3.40.1110.10:FF:000008">
    <property type="entry name" value="Phospholipid-transporting ATPase"/>
    <property type="match status" value="1"/>
</dbReference>
<feature type="transmembrane region" description="Helical" evidence="19">
    <location>
        <begin position="189"/>
        <end position="208"/>
    </location>
</feature>
<comment type="subcellular location">
    <subcellularLocation>
        <location evidence="2">Golgi apparatus</location>
        <location evidence="2">trans-Golgi network membrane</location>
        <topology evidence="2">Multi-pass membrane protein</topology>
    </subcellularLocation>
    <subcellularLocation>
        <location evidence="19">Membrane</location>
        <topology evidence="19">Multi-pass membrane protein</topology>
    </subcellularLocation>
</comment>
<dbReference type="FunFam" id="3.40.50.1000:FF:000009">
    <property type="entry name" value="Phospholipid-transporting ATPase"/>
    <property type="match status" value="1"/>
</dbReference>
<evidence type="ECO:0000256" key="18">
    <source>
        <dbReference type="PIRSR" id="PIRSR606539-3"/>
    </source>
</evidence>
<dbReference type="InterPro" id="IPR036412">
    <property type="entry name" value="HAD-like_sf"/>
</dbReference>
<feature type="transmembrane region" description="Helical" evidence="19">
    <location>
        <begin position="733"/>
        <end position="755"/>
    </location>
</feature>
<dbReference type="SFLD" id="SFLDG00002">
    <property type="entry name" value="C1.7:_P-type_atpase_like"/>
    <property type="match status" value="1"/>
</dbReference>
<feature type="binding site" evidence="17">
    <location>
        <position position="540"/>
    </location>
    <ligand>
        <name>ATP</name>
        <dbReference type="ChEBI" id="CHEBI:30616"/>
    </ligand>
</feature>
<reference evidence="22" key="3">
    <citation type="submission" date="2025-09" db="UniProtKB">
        <authorList>
            <consortium name="Ensembl"/>
        </authorList>
    </citation>
    <scope>IDENTIFICATION</scope>
</reference>
<evidence type="ECO:0000256" key="1">
    <source>
        <dbReference type="ARBA" id="ARBA00001946"/>
    </source>
</evidence>
<keyword evidence="12" id="KW-0333">Golgi apparatus</keyword>
<keyword evidence="5 19" id="KW-0812">Transmembrane</keyword>
<dbReference type="GO" id="GO:0140326">
    <property type="term" value="F:ATPase-coupled intramembrane lipid transporter activity"/>
    <property type="evidence" value="ECO:0007669"/>
    <property type="project" value="UniProtKB-EC"/>
</dbReference>
<comment type="similarity">
    <text evidence="3 19">Belongs to the cation transport ATPase (P-type) (TC 3.A.3) family. Type IV subfamily.</text>
</comment>
<feature type="binding site" evidence="17">
    <location>
        <position position="650"/>
    </location>
    <ligand>
        <name>ATP</name>
        <dbReference type="ChEBI" id="CHEBI:30616"/>
    </ligand>
</feature>
<feature type="binding site" evidence="17">
    <location>
        <position position="620"/>
    </location>
    <ligand>
        <name>ATP</name>
        <dbReference type="ChEBI" id="CHEBI:30616"/>
    </ligand>
</feature>
<accession>A0A5F8GMD2</accession>
<dbReference type="GO" id="GO:0016887">
    <property type="term" value="F:ATP hydrolysis activity"/>
    <property type="evidence" value="ECO:0007669"/>
    <property type="project" value="InterPro"/>
</dbReference>
<gene>
    <name evidence="22" type="primary">ATP9A</name>
</gene>
<feature type="binding site" evidence="18">
    <location>
        <position position="650"/>
    </location>
    <ligand>
        <name>Mg(2+)</name>
        <dbReference type="ChEBI" id="CHEBI:18420"/>
    </ligand>
</feature>
<comment type="catalytic activity">
    <reaction evidence="15 19">
        <text>ATP + H2O + phospholipidSide 1 = ADP + phosphate + phospholipidSide 2.</text>
        <dbReference type="EC" id="7.6.2.1"/>
    </reaction>
</comment>
<feature type="transmembrane region" description="Helical" evidence="19">
    <location>
        <begin position="707"/>
        <end position="727"/>
    </location>
</feature>
<dbReference type="InterPro" id="IPR023214">
    <property type="entry name" value="HAD_sf"/>
</dbReference>
<reference evidence="22 23" key="1">
    <citation type="journal article" date="2007" name="Nature">
        <title>Genome of the marsupial Monodelphis domestica reveals innovation in non-coding sequences.</title>
        <authorList>
            <person name="Mikkelsen T.S."/>
            <person name="Wakefield M.J."/>
            <person name="Aken B."/>
            <person name="Amemiya C.T."/>
            <person name="Chang J.L."/>
            <person name="Duke S."/>
            <person name="Garber M."/>
            <person name="Gentles A.J."/>
            <person name="Goodstadt L."/>
            <person name="Heger A."/>
            <person name="Jurka J."/>
            <person name="Kamal M."/>
            <person name="Mauceli E."/>
            <person name="Searle S.M."/>
            <person name="Sharpe T."/>
            <person name="Baker M.L."/>
            <person name="Batzer M.A."/>
            <person name="Benos P.V."/>
            <person name="Belov K."/>
            <person name="Clamp M."/>
            <person name="Cook A."/>
            <person name="Cuff J."/>
            <person name="Das R."/>
            <person name="Davidow L."/>
            <person name="Deakin J.E."/>
            <person name="Fazzari M.J."/>
            <person name="Glass J.L."/>
            <person name="Grabherr M."/>
            <person name="Greally J.M."/>
            <person name="Gu W."/>
            <person name="Hore T.A."/>
            <person name="Huttley G.A."/>
            <person name="Kleber M."/>
            <person name="Jirtle R.L."/>
            <person name="Koina E."/>
            <person name="Lee J.T."/>
            <person name="Mahony S."/>
            <person name="Marra M.A."/>
            <person name="Miller R.D."/>
            <person name="Nicholls R.D."/>
            <person name="Oda M."/>
            <person name="Papenfuss A.T."/>
            <person name="Parra Z.E."/>
            <person name="Pollock D.D."/>
            <person name="Ray D.A."/>
            <person name="Schein J.E."/>
            <person name="Speed T.P."/>
            <person name="Thompson K."/>
            <person name="VandeBerg J.L."/>
            <person name="Wade C.M."/>
            <person name="Walker J.A."/>
            <person name="Waters P.D."/>
            <person name="Webber C."/>
            <person name="Weidman J.R."/>
            <person name="Xie X."/>
            <person name="Zody M.C."/>
            <person name="Baldwin J."/>
            <person name="Abdouelleil A."/>
            <person name="Abdulkadir J."/>
            <person name="Abebe A."/>
            <person name="Abera B."/>
            <person name="Abreu J."/>
            <person name="Acer S.C."/>
            <person name="Aftuck L."/>
            <person name="Alexander A."/>
            <person name="An P."/>
            <person name="Anderson E."/>
            <person name="Anderson S."/>
            <person name="Arachi H."/>
            <person name="Azer M."/>
            <person name="Bachantsang P."/>
            <person name="Barry A."/>
            <person name="Bayul T."/>
            <person name="Berlin A."/>
            <person name="Bessette D."/>
            <person name="Bloom T."/>
            <person name="Bloom T."/>
            <person name="Boguslavskiy L."/>
            <person name="Bonnet C."/>
            <person name="Boukhgalter B."/>
            <person name="Bourzgui I."/>
            <person name="Brown A."/>
            <person name="Cahill P."/>
            <person name="Channer S."/>
            <person name="Cheshatsang Y."/>
            <person name="Chuda L."/>
            <person name="Citroen M."/>
            <person name="Collymore A."/>
            <person name="Cooke P."/>
            <person name="Costello M."/>
            <person name="D'Aco K."/>
            <person name="Daza R."/>
            <person name="De Haan G."/>
            <person name="DeGray S."/>
            <person name="DeMaso C."/>
            <person name="Dhargay N."/>
            <person name="Dooley K."/>
            <person name="Dooley E."/>
            <person name="Doricent M."/>
            <person name="Dorje P."/>
            <person name="Dorjee K."/>
            <person name="Dupes A."/>
            <person name="Elong R."/>
            <person name="Falk J."/>
            <person name="Farina A."/>
            <person name="Faro S."/>
            <person name="Ferguson D."/>
            <person name="Fisher S."/>
            <person name="Foley C.D."/>
            <person name="Franke A."/>
            <person name="Friedrich D."/>
            <person name="Gadbois L."/>
            <person name="Gearin G."/>
            <person name="Gearin C.R."/>
            <person name="Giannoukos G."/>
            <person name="Goode T."/>
            <person name="Graham J."/>
            <person name="Grandbois E."/>
            <person name="Grewal S."/>
            <person name="Gyaltsen K."/>
            <person name="Hafez N."/>
            <person name="Hagos B."/>
            <person name="Hall J."/>
            <person name="Henson C."/>
            <person name="Hollinger A."/>
            <person name="Honan T."/>
            <person name="Huard M.D."/>
            <person name="Hughes L."/>
            <person name="Hurhula B."/>
            <person name="Husby M.E."/>
            <person name="Kamat A."/>
            <person name="Kanga B."/>
            <person name="Kashin S."/>
            <person name="Khazanovich D."/>
            <person name="Kisner P."/>
            <person name="Lance K."/>
            <person name="Lara M."/>
            <person name="Lee W."/>
            <person name="Lennon N."/>
            <person name="Letendre F."/>
            <person name="LeVine R."/>
            <person name="Lipovsky A."/>
            <person name="Liu X."/>
            <person name="Liu J."/>
            <person name="Liu S."/>
            <person name="Lokyitsang T."/>
            <person name="Lokyitsang Y."/>
            <person name="Lubonja R."/>
            <person name="Lui A."/>
            <person name="MacDonald P."/>
            <person name="Magnisalis V."/>
            <person name="Maru K."/>
            <person name="Matthews C."/>
            <person name="McCusker W."/>
            <person name="McDonough S."/>
            <person name="Mehta T."/>
            <person name="Meldrim J."/>
            <person name="Meneus L."/>
            <person name="Mihai O."/>
            <person name="Mihalev A."/>
            <person name="Mihova T."/>
            <person name="Mittelman R."/>
            <person name="Mlenga V."/>
            <person name="Montmayeur A."/>
            <person name="Mulrain L."/>
            <person name="Navidi A."/>
            <person name="Naylor J."/>
            <person name="Negash T."/>
            <person name="Nguyen T."/>
            <person name="Nguyen N."/>
            <person name="Nicol R."/>
            <person name="Norbu C."/>
            <person name="Norbu N."/>
            <person name="Novod N."/>
            <person name="O'Neill B."/>
            <person name="Osman S."/>
            <person name="Markiewicz E."/>
            <person name="Oyono O.L."/>
            <person name="Patti C."/>
            <person name="Phunkhang P."/>
            <person name="Pierre F."/>
            <person name="Priest M."/>
            <person name="Raghuraman S."/>
            <person name="Rege F."/>
            <person name="Reyes R."/>
            <person name="Rise C."/>
            <person name="Rogov P."/>
            <person name="Ross K."/>
            <person name="Ryan E."/>
            <person name="Settipalli S."/>
            <person name="Shea T."/>
            <person name="Sherpa N."/>
            <person name="Shi L."/>
            <person name="Shih D."/>
            <person name="Sparrow T."/>
            <person name="Spaulding J."/>
            <person name="Stalker J."/>
            <person name="Stange-Thomann N."/>
            <person name="Stavropoulos S."/>
            <person name="Stone C."/>
            <person name="Strader C."/>
            <person name="Tesfaye S."/>
            <person name="Thomson T."/>
            <person name="Thoulutsang Y."/>
            <person name="Thoulutsang D."/>
            <person name="Topham K."/>
            <person name="Topping I."/>
            <person name="Tsamla T."/>
            <person name="Vassiliev H."/>
            <person name="Vo A."/>
            <person name="Wangchuk T."/>
            <person name="Wangdi T."/>
            <person name="Weiand M."/>
            <person name="Wilkinson J."/>
            <person name="Wilson A."/>
            <person name="Yadav S."/>
            <person name="Young G."/>
            <person name="Yu Q."/>
            <person name="Zembek L."/>
            <person name="Zhong D."/>
            <person name="Zimmer A."/>
            <person name="Zwirko Z."/>
            <person name="Jaffe D.B."/>
            <person name="Alvarez P."/>
            <person name="Brockman W."/>
            <person name="Butler J."/>
            <person name="Chin C."/>
            <person name="Gnerre S."/>
            <person name="MacCallum I."/>
            <person name="Graves J.A."/>
            <person name="Ponting C.P."/>
            <person name="Breen M."/>
            <person name="Samollow P.B."/>
            <person name="Lander E.S."/>
            <person name="Lindblad-Toh K."/>
        </authorList>
    </citation>
    <scope>NUCLEOTIDE SEQUENCE [LARGE SCALE GENOMIC DNA]</scope>
</reference>
<feature type="active site" description="4-aspartylphosphate intermediate" evidence="16">
    <location>
        <position position="252"/>
    </location>
</feature>